<comment type="caution">
    <text evidence="1">The sequence shown here is derived from an EMBL/GenBank/DDBJ whole genome shotgun (WGS) entry which is preliminary data.</text>
</comment>
<sequence length="83" mass="9553">MDKDSCLNCVHKEVCNLRPSSPVGYFSFWNLIRNTSDLKKLVISASCKEIDEAQAHYRKIVKPHTIAIEKEFYKFIGSTCENI</sequence>
<protein>
    <submittedName>
        <fullName evidence="1">Uncharacterized protein</fullName>
    </submittedName>
</protein>
<dbReference type="EMBL" id="BARS01025690">
    <property type="protein sequence ID" value="GAG07029.1"/>
    <property type="molecule type" value="Genomic_DNA"/>
</dbReference>
<name>X0UMQ7_9ZZZZ</name>
<organism evidence="1">
    <name type="scientific">marine sediment metagenome</name>
    <dbReference type="NCBI Taxonomy" id="412755"/>
    <lineage>
        <taxon>unclassified sequences</taxon>
        <taxon>metagenomes</taxon>
        <taxon>ecological metagenomes</taxon>
    </lineage>
</organism>
<evidence type="ECO:0000313" key="1">
    <source>
        <dbReference type="EMBL" id="GAG07029.1"/>
    </source>
</evidence>
<proteinExistence type="predicted"/>
<gene>
    <name evidence="1" type="ORF">S01H1_40563</name>
</gene>
<accession>X0UMQ7</accession>
<dbReference type="AlphaFoldDB" id="X0UMQ7"/>
<reference evidence="1" key="1">
    <citation type="journal article" date="2014" name="Front. Microbiol.">
        <title>High frequency of phylogenetically diverse reductive dehalogenase-homologous genes in deep subseafloor sedimentary metagenomes.</title>
        <authorList>
            <person name="Kawai M."/>
            <person name="Futagami T."/>
            <person name="Toyoda A."/>
            <person name="Takaki Y."/>
            <person name="Nishi S."/>
            <person name="Hori S."/>
            <person name="Arai W."/>
            <person name="Tsubouchi T."/>
            <person name="Morono Y."/>
            <person name="Uchiyama I."/>
            <person name="Ito T."/>
            <person name="Fujiyama A."/>
            <person name="Inagaki F."/>
            <person name="Takami H."/>
        </authorList>
    </citation>
    <scope>NUCLEOTIDE SEQUENCE</scope>
    <source>
        <strain evidence="1">Expedition CK06-06</strain>
    </source>
</reference>